<dbReference type="InterPro" id="IPR044861">
    <property type="entry name" value="IPNS-like_FE2OG_OXY"/>
</dbReference>
<gene>
    <name evidence="6" type="ORF">JVT61DRAFT_3082</name>
</gene>
<evidence type="ECO:0000313" key="7">
    <source>
        <dbReference type="Proteomes" id="UP000683000"/>
    </source>
</evidence>
<dbReference type="PANTHER" id="PTHR10209:SF812">
    <property type="entry name" value="2OG-FE(II) OXYGENASE FAMILY, PUTATIVE (AFU_ORTHOLOGUE AFUA_3G14880)-RELATED"/>
    <property type="match status" value="1"/>
</dbReference>
<comment type="caution">
    <text evidence="6">The sequence shown here is derived from an EMBL/GenBank/DDBJ whole genome shotgun (WGS) entry which is preliminary data.</text>
</comment>
<dbReference type="Proteomes" id="UP000683000">
    <property type="component" value="Unassembled WGS sequence"/>
</dbReference>
<keyword evidence="2" id="KW-0479">Metal-binding</keyword>
<dbReference type="EMBL" id="JAGFBS010000014">
    <property type="protein sequence ID" value="KAG6375523.1"/>
    <property type="molecule type" value="Genomic_DNA"/>
</dbReference>
<dbReference type="InterPro" id="IPR046528">
    <property type="entry name" value="DUF6593"/>
</dbReference>
<dbReference type="PANTHER" id="PTHR10209">
    <property type="entry name" value="OXIDOREDUCTASE, 2OG-FE II OXYGENASE FAMILY PROTEIN"/>
    <property type="match status" value="1"/>
</dbReference>
<evidence type="ECO:0000256" key="3">
    <source>
        <dbReference type="ARBA" id="ARBA00023002"/>
    </source>
</evidence>
<keyword evidence="7" id="KW-1185">Reference proteome</keyword>
<dbReference type="OrthoDB" id="288590at2759"/>
<keyword evidence="3" id="KW-0560">Oxidoreductase</keyword>
<accession>A0A8I2YR51</accession>
<protein>
    <recommendedName>
        <fullName evidence="5">Fe2OG dioxygenase domain-containing protein</fullName>
    </recommendedName>
</protein>
<evidence type="ECO:0000256" key="2">
    <source>
        <dbReference type="ARBA" id="ARBA00022723"/>
    </source>
</evidence>
<reference evidence="6" key="1">
    <citation type="submission" date="2021-03" db="EMBL/GenBank/DDBJ databases">
        <title>Evolutionary innovations through gain and loss of genes in the ectomycorrhizal Boletales.</title>
        <authorList>
            <person name="Wu G."/>
            <person name="Miyauchi S."/>
            <person name="Morin E."/>
            <person name="Yang Z.-L."/>
            <person name="Xu J."/>
            <person name="Martin F.M."/>
        </authorList>
    </citation>
    <scope>NUCLEOTIDE SEQUENCE</scope>
    <source>
        <strain evidence="6">BR01</strain>
    </source>
</reference>
<dbReference type="GO" id="GO:0016491">
    <property type="term" value="F:oxidoreductase activity"/>
    <property type="evidence" value="ECO:0007669"/>
    <property type="project" value="UniProtKB-KW"/>
</dbReference>
<comment type="similarity">
    <text evidence="1">Belongs to the iron/ascorbate-dependent oxidoreductase family.</text>
</comment>
<dbReference type="Pfam" id="PF20236">
    <property type="entry name" value="DUF6593"/>
    <property type="match status" value="1"/>
</dbReference>
<sequence length="539" mass="61093">MPPPAKKVDPPHRLTFATNSLRNTTFSLNNDKFYYEIVTRFWHPHLTKINKYDYENRVVTCVAEIESMPKKEVKVRFNKPDAEGEWIRASDFVKSEGGGVGGLFTSEDGATFRWKTHNRCLQLVNANDEEKVPIAEYHPFKRHFLVFRMSERAWLEVKPEATATLEKILESLSHAAFSMAANFSSVPVLDFALADDQVRKPEFIDQLKHALINVGFLYLKNHTVPQQVVDDLIGYIPHLFDLPQEAKDKIRMANSPHFLGYSKLGAEFTKGKTDYREQFDFATPHETKWRPGAPEYLRLWGPSQWPDERLMPGFRHTMETYLAHVQQLGYRFISLLAEAFGLASDALNSFNDADEFMQHRGKIVKYPANDGSFADQGVGPHYDAGFLTFLLQASPHPGLQVQNLSGEWIDAPPIPGTFVVNIGKALEFVTRGLARATSHRVLSPSVGSTPRYSVPFFQNISLHARLADSVLDFPINILKLKALRGDPATTDSVNFSEFDREPSGKVNLIGRVKSHPDVAERHYPDLFKQYFPSGLAKTR</sequence>
<dbReference type="Pfam" id="PF03171">
    <property type="entry name" value="2OG-FeII_Oxy"/>
    <property type="match status" value="1"/>
</dbReference>
<keyword evidence="4" id="KW-0408">Iron</keyword>
<evidence type="ECO:0000313" key="6">
    <source>
        <dbReference type="EMBL" id="KAG6375523.1"/>
    </source>
</evidence>
<proteinExistence type="inferred from homology"/>
<evidence type="ECO:0000256" key="1">
    <source>
        <dbReference type="ARBA" id="ARBA00008056"/>
    </source>
</evidence>
<dbReference type="SUPFAM" id="SSF51197">
    <property type="entry name" value="Clavaminate synthase-like"/>
    <property type="match status" value="1"/>
</dbReference>
<name>A0A8I2YR51_9AGAM</name>
<dbReference type="GO" id="GO:0046872">
    <property type="term" value="F:metal ion binding"/>
    <property type="evidence" value="ECO:0007669"/>
    <property type="project" value="UniProtKB-KW"/>
</dbReference>
<dbReference type="PROSITE" id="PS51471">
    <property type="entry name" value="FE2OG_OXY"/>
    <property type="match status" value="1"/>
</dbReference>
<organism evidence="6 7">
    <name type="scientific">Boletus reticuloceps</name>
    <dbReference type="NCBI Taxonomy" id="495285"/>
    <lineage>
        <taxon>Eukaryota</taxon>
        <taxon>Fungi</taxon>
        <taxon>Dikarya</taxon>
        <taxon>Basidiomycota</taxon>
        <taxon>Agaricomycotina</taxon>
        <taxon>Agaricomycetes</taxon>
        <taxon>Agaricomycetidae</taxon>
        <taxon>Boletales</taxon>
        <taxon>Boletineae</taxon>
        <taxon>Boletaceae</taxon>
        <taxon>Boletoideae</taxon>
        <taxon>Boletus</taxon>
    </lineage>
</organism>
<evidence type="ECO:0000256" key="4">
    <source>
        <dbReference type="ARBA" id="ARBA00023004"/>
    </source>
</evidence>
<dbReference type="Pfam" id="PF14226">
    <property type="entry name" value="DIOX_N"/>
    <property type="match status" value="1"/>
</dbReference>
<feature type="domain" description="Fe2OG dioxygenase" evidence="5">
    <location>
        <begin position="355"/>
        <end position="460"/>
    </location>
</feature>
<dbReference type="Gene3D" id="2.60.120.330">
    <property type="entry name" value="B-lactam Antibiotic, Isopenicillin N Synthase, Chain"/>
    <property type="match status" value="1"/>
</dbReference>
<dbReference type="InterPro" id="IPR027443">
    <property type="entry name" value="IPNS-like_sf"/>
</dbReference>
<dbReference type="InterPro" id="IPR026992">
    <property type="entry name" value="DIOX_N"/>
</dbReference>
<evidence type="ECO:0000259" key="5">
    <source>
        <dbReference type="PROSITE" id="PS51471"/>
    </source>
</evidence>
<dbReference type="InterPro" id="IPR005123">
    <property type="entry name" value="Oxoglu/Fe-dep_dioxygenase_dom"/>
</dbReference>
<dbReference type="AlphaFoldDB" id="A0A8I2YR51"/>